<name>A0A9N8PYR5_CHRIL</name>
<sequence>MGQVRGRALNGTDPDSLSVPVRRINERHSLRAQTGQPLPPPYMARRGMKTGRITLFIVHYQVIRKCFDSKVCSYASRRDRFIAQTDRIGNGSDRQCFRVARNICFSQVLMIVFCII</sequence>
<evidence type="ECO:0000313" key="1">
    <source>
        <dbReference type="EMBL" id="CAD0200121.1"/>
    </source>
</evidence>
<dbReference type="AlphaFoldDB" id="A0A9N8PYR5"/>
<proteinExistence type="predicted"/>
<dbReference type="EMBL" id="LR824014">
    <property type="protein sequence ID" value="CAD0200121.1"/>
    <property type="molecule type" value="Genomic_DNA"/>
</dbReference>
<dbReference type="Proteomes" id="UP001154114">
    <property type="component" value="Chromosome 11"/>
</dbReference>
<organism evidence="1 2">
    <name type="scientific">Chrysodeixis includens</name>
    <name type="common">Soybean looper</name>
    <name type="synonym">Pseudoplusia includens</name>
    <dbReference type="NCBI Taxonomy" id="689277"/>
    <lineage>
        <taxon>Eukaryota</taxon>
        <taxon>Metazoa</taxon>
        <taxon>Ecdysozoa</taxon>
        <taxon>Arthropoda</taxon>
        <taxon>Hexapoda</taxon>
        <taxon>Insecta</taxon>
        <taxon>Pterygota</taxon>
        <taxon>Neoptera</taxon>
        <taxon>Endopterygota</taxon>
        <taxon>Lepidoptera</taxon>
        <taxon>Glossata</taxon>
        <taxon>Ditrysia</taxon>
        <taxon>Noctuoidea</taxon>
        <taxon>Noctuidae</taxon>
        <taxon>Plusiinae</taxon>
        <taxon>Chrysodeixis</taxon>
    </lineage>
</organism>
<protein>
    <submittedName>
        <fullName evidence="1">Uncharacterized protein</fullName>
    </submittedName>
</protein>
<reference evidence="1" key="1">
    <citation type="submission" date="2021-12" db="EMBL/GenBank/DDBJ databases">
        <authorList>
            <person name="King R."/>
        </authorList>
    </citation>
    <scope>NUCLEOTIDE SEQUENCE</scope>
</reference>
<gene>
    <name evidence="1" type="ORF">CINC_LOCUS1810</name>
</gene>
<keyword evidence="2" id="KW-1185">Reference proteome</keyword>
<evidence type="ECO:0000313" key="2">
    <source>
        <dbReference type="Proteomes" id="UP001154114"/>
    </source>
</evidence>
<accession>A0A9N8PYR5</accession>